<dbReference type="EMBL" id="CP069370">
    <property type="protein sequence ID" value="QYZ70963.1"/>
    <property type="molecule type" value="Genomic_DNA"/>
</dbReference>
<reference evidence="1" key="1">
    <citation type="submission" date="2021-02" db="EMBL/GenBank/DDBJ databases">
        <title>Rhodobacter shimadae sp. nov., an aerobic anoxygenic phototrophic bacterium isolated from a hot spring.</title>
        <authorList>
            <person name="Muramatsu S."/>
            <person name="Haruta S."/>
            <person name="Hirose S."/>
            <person name="Hanada S."/>
        </authorList>
    </citation>
    <scope>NUCLEOTIDE SEQUENCE</scope>
    <source>
        <strain evidence="1">N10</strain>
    </source>
</reference>
<protein>
    <submittedName>
        <fullName evidence="1">Uncharacterized protein</fullName>
    </submittedName>
</protein>
<keyword evidence="2" id="KW-1185">Reference proteome</keyword>
<name>A0A8G1EE82_9RHOB</name>
<dbReference type="Proteomes" id="UP000826300">
    <property type="component" value="Chromosome"/>
</dbReference>
<gene>
    <name evidence="1" type="ORF">JO391_05480</name>
</gene>
<evidence type="ECO:0000313" key="2">
    <source>
        <dbReference type="Proteomes" id="UP000826300"/>
    </source>
</evidence>
<dbReference type="AlphaFoldDB" id="A0A8G1EE82"/>
<dbReference type="KEGG" id="nsm:JO391_05480"/>
<dbReference type="RefSeq" id="WP_220663180.1">
    <property type="nucleotide sequence ID" value="NZ_CP069370.1"/>
</dbReference>
<accession>A0A8G1EE82</accession>
<evidence type="ECO:0000313" key="1">
    <source>
        <dbReference type="EMBL" id="QYZ70963.1"/>
    </source>
</evidence>
<sequence>MTIEPRDPTLYPGNGKFDQVRYLEAKLILRGSRFTTADDFRAFAKIVKRAARDIGVDYIPAKAQGTQMREVLFLDTQDFRLYNNAFILRRRMDYEDGFLVGDPEIVFKFRHPDLPTAAAVDMTPQIDGDHVIKFKAEALPLKDRAGGVRLLYSHNCQFGISQIGAQRDLTGANLVRILPPLAPLFPDPAETVALVNRTAVVEVLLDLGTLDFGKGVLAPANAAVWRSRGDERQLVGEFSFQAKFRKSSDFQQDQRKMVRRFYLHLQSLAEDWLALGVTKTASVYRLSGNPPQSHE</sequence>
<organism evidence="1 2">
    <name type="scientific">Neotabrizicola shimadae</name>
    <dbReference type="NCBI Taxonomy" id="2807096"/>
    <lineage>
        <taxon>Bacteria</taxon>
        <taxon>Pseudomonadati</taxon>
        <taxon>Pseudomonadota</taxon>
        <taxon>Alphaproteobacteria</taxon>
        <taxon>Rhodobacterales</taxon>
        <taxon>Paracoccaceae</taxon>
        <taxon>Neotabrizicola</taxon>
    </lineage>
</organism>
<proteinExistence type="predicted"/>